<organism evidence="4 5">
    <name type="scientific">Occultella gossypii</name>
    <dbReference type="NCBI Taxonomy" id="2800820"/>
    <lineage>
        <taxon>Bacteria</taxon>
        <taxon>Bacillati</taxon>
        <taxon>Actinomycetota</taxon>
        <taxon>Actinomycetes</taxon>
        <taxon>Micrococcales</taxon>
        <taxon>Ruaniaceae</taxon>
        <taxon>Occultella</taxon>
    </lineage>
</organism>
<dbReference type="EMBL" id="JAGSHT010000004">
    <property type="protein sequence ID" value="MBZ2195438.1"/>
    <property type="molecule type" value="Genomic_DNA"/>
</dbReference>
<dbReference type="PANTHER" id="PTHR42796:SF4">
    <property type="entry name" value="FUMARYLACETOACETATE HYDROLASE DOMAIN-CONTAINING PROTEIN 2A"/>
    <property type="match status" value="1"/>
</dbReference>
<comment type="similarity">
    <text evidence="1">Belongs to the FAH family.</text>
</comment>
<evidence type="ECO:0000313" key="5">
    <source>
        <dbReference type="Proteomes" id="UP000826651"/>
    </source>
</evidence>
<sequence length="288" mass="30416">MKLTTIRLGGGESVAARVDGATAVELEGYADVGDLLRRGHLAGVAGATGAVHAMDSADLAPVVLTPAKIVCVGLNYRNHILEMGRELPEHPTLFAKYPEALIGARDEIQLPPESDKVDWEGELAVVIGATVRRADAEQAAAAIAGYSVLNDVTMRDFQYRSTQWLQGKTWESSTPLGPVLATPDEMPDGAQLVTLLDGEEVQRTPLDDLVFGAVDLVQYISTIVTLNPGDIIATGTPGGVGHARKPGRYLQAGQALTTRIDGIGELVNVAVAERVDAPPGRETEPVQA</sequence>
<dbReference type="Pfam" id="PF01557">
    <property type="entry name" value="FAA_hydrolase"/>
    <property type="match status" value="1"/>
</dbReference>
<evidence type="ECO:0000313" key="4">
    <source>
        <dbReference type="EMBL" id="MBZ2195438.1"/>
    </source>
</evidence>
<accession>A0ABS7S529</accession>
<protein>
    <submittedName>
        <fullName evidence="4">Fumarylacetoacetate hydrolase family protein</fullName>
    </submittedName>
</protein>
<dbReference type="InterPro" id="IPR036663">
    <property type="entry name" value="Fumarylacetoacetase_C_sf"/>
</dbReference>
<comment type="caution">
    <text evidence="4">The sequence shown here is derived from an EMBL/GenBank/DDBJ whole genome shotgun (WGS) entry which is preliminary data.</text>
</comment>
<keyword evidence="4" id="KW-0378">Hydrolase</keyword>
<evidence type="ECO:0000256" key="1">
    <source>
        <dbReference type="ARBA" id="ARBA00010211"/>
    </source>
</evidence>
<dbReference type="Gene3D" id="3.90.850.10">
    <property type="entry name" value="Fumarylacetoacetase-like, C-terminal domain"/>
    <property type="match status" value="1"/>
</dbReference>
<dbReference type="InterPro" id="IPR051121">
    <property type="entry name" value="FAH"/>
</dbReference>
<name>A0ABS7S529_9MICO</name>
<dbReference type="RefSeq" id="WP_223403382.1">
    <property type="nucleotide sequence ID" value="NZ_JAGSHT010000004.1"/>
</dbReference>
<proteinExistence type="inferred from homology"/>
<reference evidence="4 5" key="1">
    <citation type="submission" date="2021-04" db="EMBL/GenBank/DDBJ databases">
        <title>Ruania sp. nov., isolated from sandy soil of mangrove forest.</title>
        <authorList>
            <person name="Ge X."/>
            <person name="Huang R."/>
            <person name="Liu W."/>
        </authorList>
    </citation>
    <scope>NUCLEOTIDE SEQUENCE [LARGE SCALE GENOMIC DNA]</scope>
    <source>
        <strain evidence="4 5">N2-46</strain>
    </source>
</reference>
<gene>
    <name evidence="4" type="ORF">KCQ71_04695</name>
</gene>
<evidence type="ECO:0000256" key="2">
    <source>
        <dbReference type="ARBA" id="ARBA00022723"/>
    </source>
</evidence>
<dbReference type="PANTHER" id="PTHR42796">
    <property type="entry name" value="FUMARYLACETOACETATE HYDROLASE DOMAIN-CONTAINING PROTEIN 2A-RELATED"/>
    <property type="match status" value="1"/>
</dbReference>
<dbReference type="Proteomes" id="UP000826651">
    <property type="component" value="Unassembled WGS sequence"/>
</dbReference>
<feature type="domain" description="Fumarylacetoacetase-like C-terminal" evidence="3">
    <location>
        <begin position="68"/>
        <end position="268"/>
    </location>
</feature>
<evidence type="ECO:0000259" key="3">
    <source>
        <dbReference type="Pfam" id="PF01557"/>
    </source>
</evidence>
<dbReference type="SUPFAM" id="SSF56529">
    <property type="entry name" value="FAH"/>
    <property type="match status" value="1"/>
</dbReference>
<dbReference type="GO" id="GO:0016787">
    <property type="term" value="F:hydrolase activity"/>
    <property type="evidence" value="ECO:0007669"/>
    <property type="project" value="UniProtKB-KW"/>
</dbReference>
<keyword evidence="2" id="KW-0479">Metal-binding</keyword>
<keyword evidence="5" id="KW-1185">Reference proteome</keyword>
<dbReference type="InterPro" id="IPR011234">
    <property type="entry name" value="Fumarylacetoacetase-like_C"/>
</dbReference>